<evidence type="ECO:0000313" key="9">
    <source>
        <dbReference type="Proteomes" id="UP001295423"/>
    </source>
</evidence>
<feature type="compositionally biased region" description="Basic residues" evidence="5">
    <location>
        <begin position="131"/>
        <end position="149"/>
    </location>
</feature>
<reference evidence="8" key="1">
    <citation type="submission" date="2023-08" db="EMBL/GenBank/DDBJ databases">
        <authorList>
            <person name="Audoor S."/>
            <person name="Bilcke G."/>
        </authorList>
    </citation>
    <scope>NUCLEOTIDE SEQUENCE</scope>
</reference>
<evidence type="ECO:0000259" key="7">
    <source>
        <dbReference type="Pfam" id="PF13087"/>
    </source>
</evidence>
<dbReference type="GO" id="GO:0004386">
    <property type="term" value="F:helicase activity"/>
    <property type="evidence" value="ECO:0007669"/>
    <property type="project" value="UniProtKB-KW"/>
</dbReference>
<dbReference type="CDD" id="cd18808">
    <property type="entry name" value="SF1_C_Upf1"/>
    <property type="match status" value="1"/>
</dbReference>
<feature type="compositionally biased region" description="Gly residues" evidence="5">
    <location>
        <begin position="121"/>
        <end position="130"/>
    </location>
</feature>
<feature type="compositionally biased region" description="Basic and acidic residues" evidence="5">
    <location>
        <begin position="80"/>
        <end position="95"/>
    </location>
</feature>
<evidence type="ECO:0000313" key="8">
    <source>
        <dbReference type="EMBL" id="CAJ1958618.1"/>
    </source>
</evidence>
<dbReference type="InterPro" id="IPR045055">
    <property type="entry name" value="DNA2/NAM7-like"/>
</dbReference>
<keyword evidence="2" id="KW-0378">Hydrolase</keyword>
<dbReference type="GO" id="GO:0005524">
    <property type="term" value="F:ATP binding"/>
    <property type="evidence" value="ECO:0007669"/>
    <property type="project" value="UniProtKB-KW"/>
</dbReference>
<proteinExistence type="predicted"/>
<feature type="region of interest" description="Disordered" evidence="5">
    <location>
        <begin position="295"/>
        <end position="358"/>
    </location>
</feature>
<organism evidence="8 9">
    <name type="scientific">Cylindrotheca closterium</name>
    <dbReference type="NCBI Taxonomy" id="2856"/>
    <lineage>
        <taxon>Eukaryota</taxon>
        <taxon>Sar</taxon>
        <taxon>Stramenopiles</taxon>
        <taxon>Ochrophyta</taxon>
        <taxon>Bacillariophyta</taxon>
        <taxon>Bacillariophyceae</taxon>
        <taxon>Bacillariophycidae</taxon>
        <taxon>Bacillariales</taxon>
        <taxon>Bacillariaceae</taxon>
        <taxon>Cylindrotheca</taxon>
    </lineage>
</organism>
<feature type="compositionally biased region" description="Polar residues" evidence="5">
    <location>
        <begin position="318"/>
        <end position="329"/>
    </location>
</feature>
<feature type="region of interest" description="Disordered" evidence="5">
    <location>
        <begin position="1250"/>
        <end position="1341"/>
    </location>
</feature>
<feature type="region of interest" description="Disordered" evidence="5">
    <location>
        <begin position="388"/>
        <end position="426"/>
    </location>
</feature>
<dbReference type="GO" id="GO:0005694">
    <property type="term" value="C:chromosome"/>
    <property type="evidence" value="ECO:0007669"/>
    <property type="project" value="UniProtKB-ARBA"/>
</dbReference>
<dbReference type="Proteomes" id="UP001295423">
    <property type="component" value="Unassembled WGS sequence"/>
</dbReference>
<keyword evidence="1" id="KW-0547">Nucleotide-binding</keyword>
<evidence type="ECO:0000256" key="5">
    <source>
        <dbReference type="SAM" id="MobiDB-lite"/>
    </source>
</evidence>
<feature type="compositionally biased region" description="Polar residues" evidence="5">
    <location>
        <begin position="59"/>
        <end position="70"/>
    </location>
</feature>
<evidence type="ECO:0000256" key="1">
    <source>
        <dbReference type="ARBA" id="ARBA00022741"/>
    </source>
</evidence>
<feature type="domain" description="DNA2/NAM7 helicase helicase" evidence="6">
    <location>
        <begin position="915"/>
        <end position="983"/>
    </location>
</feature>
<dbReference type="SUPFAM" id="SSF52540">
    <property type="entry name" value="P-loop containing nucleoside triphosphate hydrolases"/>
    <property type="match status" value="1"/>
</dbReference>
<gene>
    <name evidence="8" type="ORF">CYCCA115_LOCUS17266</name>
</gene>
<comment type="caution">
    <text evidence="8">The sequence shown here is derived from an EMBL/GenBank/DDBJ whole genome shotgun (WGS) entry which is preliminary data.</text>
</comment>
<evidence type="ECO:0000256" key="3">
    <source>
        <dbReference type="ARBA" id="ARBA00022806"/>
    </source>
</evidence>
<dbReference type="InterPro" id="IPR047187">
    <property type="entry name" value="SF1_C_Upf1"/>
</dbReference>
<dbReference type="Pfam" id="PF13087">
    <property type="entry name" value="AAA_12"/>
    <property type="match status" value="1"/>
</dbReference>
<feature type="compositionally biased region" description="Basic and acidic residues" evidence="5">
    <location>
        <begin position="1250"/>
        <end position="1261"/>
    </location>
</feature>
<dbReference type="FunFam" id="3.40.50.300:FF:000326">
    <property type="entry name" value="P-loop containing nucleoside triphosphate hydrolase"/>
    <property type="match status" value="1"/>
</dbReference>
<dbReference type="PANTHER" id="PTHR10887:SF495">
    <property type="entry name" value="HELICASE SENATAXIN ISOFORM X1-RELATED"/>
    <property type="match status" value="1"/>
</dbReference>
<keyword evidence="9" id="KW-1185">Reference proteome</keyword>
<feature type="compositionally biased region" description="Basic residues" evidence="5">
    <location>
        <begin position="25"/>
        <end position="51"/>
    </location>
</feature>
<dbReference type="EMBL" id="CAKOGP040001980">
    <property type="protein sequence ID" value="CAJ1958618.1"/>
    <property type="molecule type" value="Genomic_DNA"/>
</dbReference>
<keyword evidence="4" id="KW-0067">ATP-binding</keyword>
<dbReference type="GO" id="GO:0016787">
    <property type="term" value="F:hydrolase activity"/>
    <property type="evidence" value="ECO:0007669"/>
    <property type="project" value="UniProtKB-KW"/>
</dbReference>
<feature type="compositionally biased region" description="Basic residues" evidence="5">
    <location>
        <begin position="331"/>
        <end position="342"/>
    </location>
</feature>
<dbReference type="InterPro" id="IPR041677">
    <property type="entry name" value="DNA2/NAM7_AAA_11"/>
</dbReference>
<feature type="domain" description="DNA2/NAM7 helicase helicase" evidence="6">
    <location>
        <begin position="791"/>
        <end position="899"/>
    </location>
</feature>
<dbReference type="Gene3D" id="3.40.50.300">
    <property type="entry name" value="P-loop containing nucleotide triphosphate hydrolases"/>
    <property type="match status" value="2"/>
</dbReference>
<keyword evidence="3" id="KW-0347">Helicase</keyword>
<dbReference type="InterPro" id="IPR027417">
    <property type="entry name" value="P-loop_NTPase"/>
</dbReference>
<protein>
    <recommendedName>
        <fullName evidence="10">AAA+ ATPase domain-containing protein</fullName>
    </recommendedName>
</protein>
<dbReference type="InterPro" id="IPR041679">
    <property type="entry name" value="DNA2/NAM7-like_C"/>
</dbReference>
<sequence>MSEGETSGRGSSSSSLRPNSSRSGGRGRGRGRGAKGRGRGRGRGGRGRGGRGRSSNNGTAASDSTETTPNGEGPVVTVKNENRKEPNKNKNDHGEVSASSETHTDKRDNNNNNNDQDGRGSRGGRGGRSSGRGKSRGGGRGGRGRGRGRHNNDSRKNKKHKNNGSDDDNNHNKEVSQDNEAPMDFDNTAVLETGFPEAAGASAFDSMPSVQSNGGLDPVNNNNNLNHDSITKSLLTAPLDLPTPPSSSNNNFSGRDGVPIILSRNSHPPMQSSAVDYDSEAQKLSERLATAALEDFDIAEEKKEVTQTEEAAARNGEDATTNGNSNPTGKANKKPKKKKNKKDKAPPPPPVEEEPIDVSATDAIKAIPAQEVSITENTTVQIRRDDSPTMEDNIEEGPAKITGGGIIANTKGKSKKKKGLSKDHAANQKAAKIFNRAVRQCVERSDPDGMREILQDKKNHNFALDANVLETVMKAYVMAAMFEDALYCLRNCTLPGTLSTGQIERILTCLPQNLRNSSAYSAADMINALCIATEFDNPTSRTYFLRIVRGIALEFLEEVMSARDRICSAPCERLVRSAVCVVDARLKRGKKPADLFVVPGDQLGVFVPDSMENRGIQAGDAVSLLPYAGPYPMSAESLDRNMIEATVTNTNPMVLRLQDKTNTSLYSLLTENIDGNVYRIDKLANRMGFNRQLSAAVAIASPLGESGTRDTRRPCPQLMKAITAMDENINLVMSKSGGMFNGELTSTAALCAQAVPWSYEDEKQEEDGNDEDACRMASRLALDKFSALEGLNASQSLAVEGAVSNRLTLVQGPPGTGKTAVAIRILQHWARLADSNSEGGENPSPILATSDSNIAVDNLVEGCAAVGLRVVRLGRPEAIRPELLRFCVDRPPSSYSNGGKQQSGGNSAQAFKDRMKTLKKAQIICCTCIGSGGDILDAMTFDRVLVDEATQATEPAVLVPLMRGCRQLVLVGDHCQLPPTVLSTRAEEEGHGVPLFSRMVACGVPPFMLDTQYRMHPCIAMFPSDLFYGGKLLNGVTAPERRPLAGFPWPREEFPVAYLPVKGTEMDDGVSKLNEAEAAAACDAVAALLAGGQCRVSDIAVVTPYAAQARLIRRMTRRLTQNTGPPYIEVSSVDGFQGREKEAVVFSAVRSNDYGAIGFTSDWRRVNVSFTRARRALIVIGNDQTLRRGDPDTWMPWLAWADAHGLNMDKPGVPRGRYDPEQLRRVRGGTTAAEMLKDVLARQQAQLKSAEKQLEKAERNAKGHIIGKDDDDDDDGKSGSEKGLSLEEDLAMITNTDGNWDDSDEEVDMHRSMSQPTLTSMSSNGNVDGSDKGGAVDVWDL</sequence>
<feature type="domain" description="DNA2/NAM7 helicase-like C-terminal" evidence="7">
    <location>
        <begin position="994"/>
        <end position="1183"/>
    </location>
</feature>
<name>A0AAD2FZW6_9STRA</name>
<feature type="region of interest" description="Disordered" evidence="5">
    <location>
        <begin position="1"/>
        <end position="282"/>
    </location>
</feature>
<accession>A0AAD2FZW6</accession>
<dbReference type="Pfam" id="PF13086">
    <property type="entry name" value="AAA_11"/>
    <property type="match status" value="2"/>
</dbReference>
<evidence type="ECO:0008006" key="10">
    <source>
        <dbReference type="Google" id="ProtNLM"/>
    </source>
</evidence>
<dbReference type="PANTHER" id="PTHR10887">
    <property type="entry name" value="DNA2/NAM7 HELICASE FAMILY"/>
    <property type="match status" value="1"/>
</dbReference>
<feature type="compositionally biased region" description="Polar residues" evidence="5">
    <location>
        <begin position="1312"/>
        <end position="1327"/>
    </location>
</feature>
<feature type="compositionally biased region" description="Basic and acidic residues" evidence="5">
    <location>
        <begin position="299"/>
        <end position="317"/>
    </location>
</feature>
<feature type="compositionally biased region" description="Low complexity" evidence="5">
    <location>
        <begin position="8"/>
        <end position="23"/>
    </location>
</feature>
<evidence type="ECO:0000259" key="6">
    <source>
        <dbReference type="Pfam" id="PF13086"/>
    </source>
</evidence>
<feature type="compositionally biased region" description="Polar residues" evidence="5">
    <location>
        <begin position="263"/>
        <end position="274"/>
    </location>
</feature>
<evidence type="ECO:0000256" key="2">
    <source>
        <dbReference type="ARBA" id="ARBA00022801"/>
    </source>
</evidence>
<evidence type="ECO:0000256" key="4">
    <source>
        <dbReference type="ARBA" id="ARBA00022840"/>
    </source>
</evidence>